<evidence type="ECO:0000313" key="4">
    <source>
        <dbReference type="Proteomes" id="UP001219518"/>
    </source>
</evidence>
<dbReference type="EMBL" id="JAHWGI010001430">
    <property type="protein sequence ID" value="KAK3931747.1"/>
    <property type="molecule type" value="Genomic_DNA"/>
</dbReference>
<dbReference type="PANTHER" id="PTHR12243">
    <property type="entry name" value="MADF DOMAIN TRANSCRIPTION FACTOR"/>
    <property type="match status" value="1"/>
</dbReference>
<dbReference type="Proteomes" id="UP001219518">
    <property type="component" value="Unassembled WGS sequence"/>
</dbReference>
<dbReference type="GO" id="GO:0005667">
    <property type="term" value="C:transcription regulator complex"/>
    <property type="evidence" value="ECO:0007669"/>
    <property type="project" value="TreeGrafter"/>
</dbReference>
<feature type="domain" description="MADF" evidence="2">
    <location>
        <begin position="32"/>
        <end position="110"/>
    </location>
</feature>
<name>A0AAE1LVV1_9NEOP</name>
<sequence>MQLGVVVVGVVTMDRSKRENKKPPKGDLDSPRLIKLVAKYRILWDPKFPGYKDVHQKELAWNKIASNLYGSTGKVCQYQWSLLRAARSNNRRDARSRNLSGIATSKKKKP</sequence>
<dbReference type="InterPro" id="IPR006578">
    <property type="entry name" value="MADF-dom"/>
</dbReference>
<dbReference type="InterPro" id="IPR039353">
    <property type="entry name" value="TF_Adf1"/>
</dbReference>
<dbReference type="PANTHER" id="PTHR12243:SF69">
    <property type="entry name" value="SI:CH73-59F11.3"/>
    <property type="match status" value="1"/>
</dbReference>
<keyword evidence="4" id="KW-1185">Reference proteome</keyword>
<evidence type="ECO:0000313" key="3">
    <source>
        <dbReference type="EMBL" id="KAK3931747.1"/>
    </source>
</evidence>
<feature type="region of interest" description="Disordered" evidence="1">
    <location>
        <begin position="88"/>
        <end position="110"/>
    </location>
</feature>
<proteinExistence type="predicted"/>
<comment type="caution">
    <text evidence="3">The sequence shown here is derived from an EMBL/GenBank/DDBJ whole genome shotgun (WGS) entry which is preliminary data.</text>
</comment>
<reference evidence="3" key="1">
    <citation type="submission" date="2021-07" db="EMBL/GenBank/DDBJ databases">
        <authorList>
            <person name="Catto M.A."/>
            <person name="Jacobson A."/>
            <person name="Kennedy G."/>
            <person name="Labadie P."/>
            <person name="Hunt B.G."/>
            <person name="Srinivasan R."/>
        </authorList>
    </citation>
    <scope>NUCLEOTIDE SEQUENCE</scope>
    <source>
        <strain evidence="3">PL_HMW_Pooled</strain>
        <tissue evidence="3">Head</tissue>
    </source>
</reference>
<reference evidence="3" key="2">
    <citation type="journal article" date="2023" name="BMC Genomics">
        <title>Pest status, molecular evolution, and epigenetic factors derived from the genome assembly of Frankliniella fusca, a thysanopteran phytovirus vector.</title>
        <authorList>
            <person name="Catto M.A."/>
            <person name="Labadie P.E."/>
            <person name="Jacobson A.L."/>
            <person name="Kennedy G.G."/>
            <person name="Srinivasan R."/>
            <person name="Hunt B.G."/>
        </authorList>
    </citation>
    <scope>NUCLEOTIDE SEQUENCE</scope>
    <source>
        <strain evidence="3">PL_HMW_Pooled</strain>
    </source>
</reference>
<dbReference type="GO" id="GO:0005634">
    <property type="term" value="C:nucleus"/>
    <property type="evidence" value="ECO:0007669"/>
    <property type="project" value="TreeGrafter"/>
</dbReference>
<dbReference type="GO" id="GO:0006357">
    <property type="term" value="P:regulation of transcription by RNA polymerase II"/>
    <property type="evidence" value="ECO:0007669"/>
    <property type="project" value="TreeGrafter"/>
</dbReference>
<accession>A0AAE1LVV1</accession>
<dbReference type="Pfam" id="PF10545">
    <property type="entry name" value="MADF_DNA_bdg"/>
    <property type="match status" value="1"/>
</dbReference>
<dbReference type="AlphaFoldDB" id="A0AAE1LVV1"/>
<evidence type="ECO:0000256" key="1">
    <source>
        <dbReference type="SAM" id="MobiDB-lite"/>
    </source>
</evidence>
<dbReference type="PROSITE" id="PS51029">
    <property type="entry name" value="MADF"/>
    <property type="match status" value="1"/>
</dbReference>
<gene>
    <name evidence="3" type="ORF">KUF71_008966</name>
</gene>
<organism evidence="3 4">
    <name type="scientific">Frankliniella fusca</name>
    <dbReference type="NCBI Taxonomy" id="407009"/>
    <lineage>
        <taxon>Eukaryota</taxon>
        <taxon>Metazoa</taxon>
        <taxon>Ecdysozoa</taxon>
        <taxon>Arthropoda</taxon>
        <taxon>Hexapoda</taxon>
        <taxon>Insecta</taxon>
        <taxon>Pterygota</taxon>
        <taxon>Neoptera</taxon>
        <taxon>Paraneoptera</taxon>
        <taxon>Thysanoptera</taxon>
        <taxon>Terebrantia</taxon>
        <taxon>Thripoidea</taxon>
        <taxon>Thripidae</taxon>
        <taxon>Frankliniella</taxon>
    </lineage>
</organism>
<protein>
    <submittedName>
        <fullName evidence="3">Bone morphogenetic protein 3</fullName>
    </submittedName>
</protein>
<evidence type="ECO:0000259" key="2">
    <source>
        <dbReference type="PROSITE" id="PS51029"/>
    </source>
</evidence>